<evidence type="ECO:0000256" key="1">
    <source>
        <dbReference type="SAM" id="Coils"/>
    </source>
</evidence>
<evidence type="ECO:0000313" key="3">
    <source>
        <dbReference type="EMBL" id="RGU46581.1"/>
    </source>
</evidence>
<dbReference type="Proteomes" id="UP000285693">
    <property type="component" value="Unassembled WGS sequence"/>
</dbReference>
<gene>
    <name evidence="3" type="ORF">DWW65_04025</name>
</gene>
<protein>
    <submittedName>
        <fullName evidence="3">MetS family NSS transporter small subunit</fullName>
    </submittedName>
</protein>
<accession>A0A3R6AJ97</accession>
<keyword evidence="2" id="KW-1133">Transmembrane helix</keyword>
<keyword evidence="2" id="KW-0812">Transmembrane</keyword>
<dbReference type="NCBIfam" id="NF033493">
    <property type="entry name" value="MetS_like_NSS"/>
    <property type="match status" value="1"/>
</dbReference>
<name>A0A3R6AJ97_9FIRM</name>
<evidence type="ECO:0000256" key="2">
    <source>
        <dbReference type="SAM" id="Phobius"/>
    </source>
</evidence>
<dbReference type="AlphaFoldDB" id="A0A3R6AJ97"/>
<feature type="transmembrane region" description="Helical" evidence="2">
    <location>
        <begin position="67"/>
        <end position="91"/>
    </location>
</feature>
<reference evidence="3 4" key="1">
    <citation type="submission" date="2018-08" db="EMBL/GenBank/DDBJ databases">
        <title>A genome reference for cultivated species of the human gut microbiota.</title>
        <authorList>
            <person name="Zou Y."/>
            <person name="Xue W."/>
            <person name="Luo G."/>
        </authorList>
    </citation>
    <scope>NUCLEOTIDE SEQUENCE [LARGE SCALE GENOMIC DNA]</scope>
    <source>
        <strain evidence="3 4">AF16-31</strain>
    </source>
</reference>
<keyword evidence="1" id="KW-0175">Coiled coil</keyword>
<evidence type="ECO:0000313" key="4">
    <source>
        <dbReference type="Proteomes" id="UP000285693"/>
    </source>
</evidence>
<dbReference type="RefSeq" id="WP_117823430.1">
    <property type="nucleotide sequence ID" value="NZ_QRXY01000004.1"/>
</dbReference>
<comment type="caution">
    <text evidence="3">The sequence shown here is derived from an EMBL/GenBank/DDBJ whole genome shotgun (WGS) entry which is preliminary data.</text>
</comment>
<sequence length="123" mass="13520">MNTAIMIKTGLVITGIVIMALTFFLHAIRKVTVNLAVVWEFLGVAAILTGVVPAFSGWCHFLARGTAIAMFVIGILVVWGGYQLCILISALSMKNQELAMQVSLLNQENEKILKELEKITEEK</sequence>
<proteinExistence type="predicted"/>
<feature type="transmembrane region" description="Helical" evidence="2">
    <location>
        <begin position="35"/>
        <end position="55"/>
    </location>
</feature>
<feature type="transmembrane region" description="Helical" evidence="2">
    <location>
        <begin position="6"/>
        <end position="28"/>
    </location>
</feature>
<dbReference type="EMBL" id="QRXY01000004">
    <property type="protein sequence ID" value="RGU46581.1"/>
    <property type="molecule type" value="Genomic_DNA"/>
</dbReference>
<feature type="coiled-coil region" evidence="1">
    <location>
        <begin position="95"/>
        <end position="122"/>
    </location>
</feature>
<organism evidence="3 4">
    <name type="scientific">Coprococcus comes</name>
    <dbReference type="NCBI Taxonomy" id="410072"/>
    <lineage>
        <taxon>Bacteria</taxon>
        <taxon>Bacillati</taxon>
        <taxon>Bacillota</taxon>
        <taxon>Clostridia</taxon>
        <taxon>Lachnospirales</taxon>
        <taxon>Lachnospiraceae</taxon>
        <taxon>Coprococcus</taxon>
    </lineage>
</organism>
<keyword evidence="2" id="KW-0472">Membrane</keyword>